<evidence type="ECO:0000313" key="2">
    <source>
        <dbReference type="Proteomes" id="UP001060085"/>
    </source>
</evidence>
<reference evidence="2" key="1">
    <citation type="journal article" date="2023" name="Nat. Plants">
        <title>Single-cell RNA sequencing provides a high-resolution roadmap for understanding the multicellular compartmentation of specialized metabolism.</title>
        <authorList>
            <person name="Sun S."/>
            <person name="Shen X."/>
            <person name="Li Y."/>
            <person name="Li Y."/>
            <person name="Wang S."/>
            <person name="Li R."/>
            <person name="Zhang H."/>
            <person name="Shen G."/>
            <person name="Guo B."/>
            <person name="Wei J."/>
            <person name="Xu J."/>
            <person name="St-Pierre B."/>
            <person name="Chen S."/>
            <person name="Sun C."/>
        </authorList>
    </citation>
    <scope>NUCLEOTIDE SEQUENCE [LARGE SCALE GENOMIC DNA]</scope>
</reference>
<evidence type="ECO:0000313" key="1">
    <source>
        <dbReference type="EMBL" id="KAI5654213.1"/>
    </source>
</evidence>
<keyword evidence="2" id="KW-1185">Reference proteome</keyword>
<sequence length="725" mass="82921">MARSPSFFLNLCFRRTPKTPFQNPIRNRSLSNSNDIKSGNEELRQNPDHEVSQSHQFVPQSFSEIAKDVSIIIRTRPRWEQTLLSEFPYVNFADPVFYREVFKQQKLNAFFSLRFYDWISSQSGFLPDQFSCSLVFNGLIEAKAGKAAKSFLEVTKFMPEPKFLEPYLECLCEAGLINEALDLFDHLKSVSYCSTLKTWNSAMSWSLRAGRADAVWKVYGDMMENGVVGDVDTMGYLIQAFCMDGNLLKGYELLRQVLEAGHVPSNVAFNKLIRGFTKKGNYFRMSDLLHTMIAKNCPPDTYTYQEVINGLCKRNMKHEGLRIFNDLKDRGYSPDRVMYTTTIHGLCKMKWLGDAQKLWTEMIHKGIIPNHYTYNSLIYGYLKVGNIIEAQRLYGEMYDRGYVEKTVSYNNMINGLSAHGKVEMAYDLFKEMVEKNVARDIVTYNSLIRGFCKEGKIAEATKILYELLKEGLQPSTATYTALIENLCEVGHVQEGILLWKDMQDRGVIPATGTHDAIIVGLVEEGSIAEGMEWLATMLKSGLRPRKETFEKLFQCLSGADKLDDALFIVNYMLKMGYALSECIYSSLVDKLCGDDRNNAETYVQGFIKSVVLYDLNLLENDLLGLLSWQGMALGFRQQWQAARRSLLVVSKSAILKSEKWFTCALEAKLTIRYSNLDCNTIVRLLSPKKYPSMLTSVIRSRSIYVNNKKREIQLIFYIYTLSPLT</sequence>
<name>A0ACC0A2C2_CATRO</name>
<dbReference type="Proteomes" id="UP001060085">
    <property type="component" value="Linkage Group LG07"/>
</dbReference>
<proteinExistence type="predicted"/>
<dbReference type="EMBL" id="CM044707">
    <property type="protein sequence ID" value="KAI5654213.1"/>
    <property type="molecule type" value="Genomic_DNA"/>
</dbReference>
<organism evidence="1 2">
    <name type="scientific">Catharanthus roseus</name>
    <name type="common">Madagascar periwinkle</name>
    <name type="synonym">Vinca rosea</name>
    <dbReference type="NCBI Taxonomy" id="4058"/>
    <lineage>
        <taxon>Eukaryota</taxon>
        <taxon>Viridiplantae</taxon>
        <taxon>Streptophyta</taxon>
        <taxon>Embryophyta</taxon>
        <taxon>Tracheophyta</taxon>
        <taxon>Spermatophyta</taxon>
        <taxon>Magnoliopsida</taxon>
        <taxon>eudicotyledons</taxon>
        <taxon>Gunneridae</taxon>
        <taxon>Pentapetalae</taxon>
        <taxon>asterids</taxon>
        <taxon>lamiids</taxon>
        <taxon>Gentianales</taxon>
        <taxon>Apocynaceae</taxon>
        <taxon>Rauvolfioideae</taxon>
        <taxon>Vinceae</taxon>
        <taxon>Catharanthinae</taxon>
        <taxon>Catharanthus</taxon>
    </lineage>
</organism>
<accession>A0ACC0A2C2</accession>
<gene>
    <name evidence="1" type="ORF">M9H77_31400</name>
</gene>
<comment type="caution">
    <text evidence="1">The sequence shown here is derived from an EMBL/GenBank/DDBJ whole genome shotgun (WGS) entry which is preliminary data.</text>
</comment>
<protein>
    <submittedName>
        <fullName evidence="1">Uncharacterized protein</fullName>
    </submittedName>
</protein>